<reference evidence="16" key="1">
    <citation type="submission" date="2025-08" db="UniProtKB">
        <authorList>
            <consortium name="RefSeq"/>
        </authorList>
    </citation>
    <scope>IDENTIFICATION</scope>
    <source>
        <tissue evidence="16">Adult</tissue>
    </source>
</reference>
<evidence type="ECO:0000256" key="11">
    <source>
        <dbReference type="ARBA" id="ARBA00023303"/>
    </source>
</evidence>
<dbReference type="GeneID" id="105221887"/>
<evidence type="ECO:0000256" key="13">
    <source>
        <dbReference type="SAM" id="MobiDB-lite"/>
    </source>
</evidence>
<keyword evidence="4 12" id="KW-0894">Sodium channel</keyword>
<evidence type="ECO:0000256" key="4">
    <source>
        <dbReference type="ARBA" id="ARBA00022461"/>
    </source>
</evidence>
<keyword evidence="9 14" id="KW-0472">Membrane</keyword>
<keyword evidence="7" id="KW-0915">Sodium</keyword>
<comment type="subcellular location">
    <subcellularLocation>
        <location evidence="1">Membrane</location>
        <topology evidence="1">Multi-pass membrane protein</topology>
    </subcellularLocation>
</comment>
<keyword evidence="11 12" id="KW-0407">Ion channel</keyword>
<evidence type="ECO:0000313" key="15">
    <source>
        <dbReference type="Proteomes" id="UP001652620"/>
    </source>
</evidence>
<dbReference type="Gene3D" id="1.10.287.770">
    <property type="entry name" value="YojJ-like"/>
    <property type="match status" value="1"/>
</dbReference>
<dbReference type="AlphaFoldDB" id="A0A8N4KXU0"/>
<evidence type="ECO:0000256" key="5">
    <source>
        <dbReference type="ARBA" id="ARBA00022692"/>
    </source>
</evidence>
<dbReference type="GO" id="GO:0015280">
    <property type="term" value="F:ligand-gated sodium channel activity"/>
    <property type="evidence" value="ECO:0007669"/>
    <property type="project" value="TreeGrafter"/>
</dbReference>
<keyword evidence="3 12" id="KW-0813">Transport</keyword>
<evidence type="ECO:0000256" key="14">
    <source>
        <dbReference type="SAM" id="Phobius"/>
    </source>
</evidence>
<dbReference type="RefSeq" id="XP_029404443.2">
    <property type="nucleotide sequence ID" value="XM_029548583.2"/>
</dbReference>
<dbReference type="PANTHER" id="PTHR11690:SF243">
    <property type="entry name" value="PICKPOCKET 12-RELATED"/>
    <property type="match status" value="1"/>
</dbReference>
<feature type="region of interest" description="Disordered" evidence="13">
    <location>
        <begin position="14"/>
        <end position="34"/>
    </location>
</feature>
<evidence type="ECO:0000256" key="10">
    <source>
        <dbReference type="ARBA" id="ARBA00023201"/>
    </source>
</evidence>
<dbReference type="InterPro" id="IPR001873">
    <property type="entry name" value="ENaC"/>
</dbReference>
<dbReference type="Gene3D" id="2.60.470.10">
    <property type="entry name" value="Acid-sensing ion channels like domains"/>
    <property type="match status" value="1"/>
</dbReference>
<evidence type="ECO:0000256" key="1">
    <source>
        <dbReference type="ARBA" id="ARBA00004141"/>
    </source>
</evidence>
<dbReference type="GO" id="GO:0005886">
    <property type="term" value="C:plasma membrane"/>
    <property type="evidence" value="ECO:0007669"/>
    <property type="project" value="TreeGrafter"/>
</dbReference>
<dbReference type="KEGG" id="bdr:105221887"/>
<evidence type="ECO:0000256" key="7">
    <source>
        <dbReference type="ARBA" id="ARBA00023053"/>
    </source>
</evidence>
<keyword evidence="6 14" id="KW-1133">Transmembrane helix</keyword>
<dbReference type="OrthoDB" id="6021021at2759"/>
<feature type="transmembrane region" description="Helical" evidence="14">
    <location>
        <begin position="507"/>
        <end position="528"/>
    </location>
</feature>
<keyword evidence="5 12" id="KW-0812">Transmembrane</keyword>
<keyword evidence="8 12" id="KW-0406">Ion transport</keyword>
<dbReference type="PANTHER" id="PTHR11690">
    <property type="entry name" value="AMILORIDE-SENSITIVE SODIUM CHANNEL-RELATED"/>
    <property type="match status" value="1"/>
</dbReference>
<evidence type="ECO:0000256" key="8">
    <source>
        <dbReference type="ARBA" id="ARBA00023065"/>
    </source>
</evidence>
<name>A0A8N4KXU0_BACDO</name>
<evidence type="ECO:0000313" key="16">
    <source>
        <dbReference type="RefSeq" id="XP_029404443.2"/>
    </source>
</evidence>
<dbReference type="Pfam" id="PF00858">
    <property type="entry name" value="ASC"/>
    <property type="match status" value="1"/>
</dbReference>
<evidence type="ECO:0000256" key="2">
    <source>
        <dbReference type="ARBA" id="ARBA00007193"/>
    </source>
</evidence>
<comment type="similarity">
    <text evidence="2 12">Belongs to the amiloride-sensitive sodium channel (TC 1.A.6) family.</text>
</comment>
<gene>
    <name evidence="16" type="primary">LOC105221887</name>
</gene>
<evidence type="ECO:0000256" key="6">
    <source>
        <dbReference type="ARBA" id="ARBA00022989"/>
    </source>
</evidence>
<evidence type="ECO:0000256" key="9">
    <source>
        <dbReference type="ARBA" id="ARBA00023136"/>
    </source>
</evidence>
<evidence type="ECO:0000256" key="12">
    <source>
        <dbReference type="RuleBase" id="RU000679"/>
    </source>
</evidence>
<feature type="transmembrane region" description="Helical" evidence="14">
    <location>
        <begin position="80"/>
        <end position="102"/>
    </location>
</feature>
<evidence type="ECO:0000256" key="3">
    <source>
        <dbReference type="ARBA" id="ARBA00022448"/>
    </source>
</evidence>
<dbReference type="Proteomes" id="UP001652620">
    <property type="component" value="Chromosome 4"/>
</dbReference>
<accession>A0A8N4KXU0</accession>
<protein>
    <submittedName>
        <fullName evidence="16">Pickpocket protein 28</fullName>
    </submittedName>
</protein>
<keyword evidence="15" id="KW-1185">Reference proteome</keyword>
<proteinExistence type="inferred from homology"/>
<keyword evidence="10 12" id="KW-0739">Sodium transport</keyword>
<sequence>MGIYAEDRSVQLKPKFTPEKPKVSVRPKHKSSDCSSEEVEEDHFCTKEAAKKSCKYYLQNTTLHGLKYIAEDKITLPERVFFGLSFIGVVILSGYFISNVYVKWSASPIIISTSAKQTLASDVPFPAITICNLNQASKSKVQGIPTSYYRQNLNYSLLMSLCGQNQLGESYNVRGTWANFKTILKAVAQPCDEMLLYCSYGAKQENCSVIFNSALTDDGLCCTFNALDPIFMQRNFSDEDRISPKSSNHFVPMDWTPEKGYNADLPKNYYPRVSGGTGSRLGLTVVLNSSASEYYCTKSKSVGFKILVHNPAELPRVTNYGFLVTAGREARIPIEPIYENAVPGIRSIRKEKRRCLFSDEGDLTYYRTYSRRNCEIECEAKILIDKCDCVLYYLPRINASARICGPNDNACTNEIQTQIESSDKKVTCANCWPACFELSYRATVTSTTITYGQFLTADEWPPELFSSATNFSEISIVNFYYLSSILRSTTKSEMFGFTEFLSNTGGLLGLFMGFSIFSIIEIVYYVTLRPYCASRNMQMSRRRRHNNVKWLRALRSRVKPAKYEGSTKFWVNEMQQKKVMNYKNYRNNLNHIFLQHKQALQNNDGVPMYPYLE</sequence>
<organism evidence="15 16">
    <name type="scientific">Bactrocera dorsalis</name>
    <name type="common">Oriental fruit fly</name>
    <name type="synonym">Dacus dorsalis</name>
    <dbReference type="NCBI Taxonomy" id="27457"/>
    <lineage>
        <taxon>Eukaryota</taxon>
        <taxon>Metazoa</taxon>
        <taxon>Ecdysozoa</taxon>
        <taxon>Arthropoda</taxon>
        <taxon>Hexapoda</taxon>
        <taxon>Insecta</taxon>
        <taxon>Pterygota</taxon>
        <taxon>Neoptera</taxon>
        <taxon>Endopterygota</taxon>
        <taxon>Diptera</taxon>
        <taxon>Brachycera</taxon>
        <taxon>Muscomorpha</taxon>
        <taxon>Tephritoidea</taxon>
        <taxon>Tephritidae</taxon>
        <taxon>Bactrocera</taxon>
        <taxon>Bactrocera</taxon>
    </lineage>
</organism>
<dbReference type="PRINTS" id="PR01078">
    <property type="entry name" value="AMINACHANNEL"/>
</dbReference>